<evidence type="ECO:0000313" key="1">
    <source>
        <dbReference type="EMBL" id="ELS63092.1"/>
    </source>
</evidence>
<dbReference type="EMBL" id="AMXN01000001">
    <property type="protein sequence ID" value="ELS63092.1"/>
    <property type="molecule type" value="Genomic_DNA"/>
</dbReference>
<evidence type="ECO:0000313" key="2">
    <source>
        <dbReference type="Proteomes" id="UP000011182"/>
    </source>
</evidence>
<proteinExistence type="predicted"/>
<dbReference type="Proteomes" id="UP000011182">
    <property type="component" value="Unassembled WGS sequence"/>
</dbReference>
<comment type="caution">
    <text evidence="1">The sequence shown here is derived from an EMBL/GenBank/DDBJ whole genome shotgun (WGS) entry which is preliminary data.</text>
</comment>
<name>A0A9W5PES1_9BACI</name>
<sequence>MKDRIILFFTRLPGCKKFLKSGAADQVLKRVSAILQDLHDQKV</sequence>
<reference evidence="1 2" key="1">
    <citation type="journal article" date="2014" name="Syst. Appl. Microbiol.">
        <title>Genomic insights into the taxonomic status of the three subspecies of Bacillus subtilis.</title>
        <authorList>
            <person name="Yi H."/>
            <person name="Chun J."/>
            <person name="Cha C.J."/>
        </authorList>
    </citation>
    <scope>NUCLEOTIDE SEQUENCE [LARGE SCALE GENOMIC DNA]</scope>
    <source>
        <strain evidence="1 2">KCTC 13429</strain>
    </source>
</reference>
<accession>A0A9W5PES1</accession>
<protein>
    <submittedName>
        <fullName evidence="1">Uncharacterized protein</fullName>
    </submittedName>
</protein>
<dbReference type="AlphaFoldDB" id="A0A9W5PES1"/>
<organism evidence="1 2">
    <name type="scientific">Bacillus inaquosorum KCTC 13429</name>
    <dbReference type="NCBI Taxonomy" id="1236548"/>
    <lineage>
        <taxon>Bacteria</taxon>
        <taxon>Bacillati</taxon>
        <taxon>Bacillota</taxon>
        <taxon>Bacilli</taxon>
        <taxon>Bacillales</taxon>
        <taxon>Bacillaceae</taxon>
        <taxon>Bacillus</taxon>
    </lineage>
</organism>
<gene>
    <name evidence="1" type="ORF">BSI_04830</name>
</gene>
<keyword evidence="2" id="KW-1185">Reference proteome</keyword>